<proteinExistence type="predicted"/>
<keyword evidence="3" id="KW-1133">Transmembrane helix</keyword>
<dbReference type="EMBL" id="UINC01002148">
    <property type="protein sequence ID" value="SUZ93449.1"/>
    <property type="molecule type" value="Genomic_DNA"/>
</dbReference>
<dbReference type="PANTHER" id="PTHR24220">
    <property type="entry name" value="IMPORT ATP-BINDING PROTEIN"/>
    <property type="match status" value="1"/>
</dbReference>
<dbReference type="Pfam" id="PF00005">
    <property type="entry name" value="ABC_tran"/>
    <property type="match status" value="1"/>
</dbReference>
<feature type="domain" description="ABC transporter" evidence="4">
    <location>
        <begin position="7"/>
        <end position="246"/>
    </location>
</feature>
<dbReference type="InterPro" id="IPR015854">
    <property type="entry name" value="ABC_transpr_LolD-like"/>
</dbReference>
<keyword evidence="1" id="KW-0547">Nucleotide-binding</keyword>
<feature type="transmembrane region" description="Helical" evidence="3">
    <location>
        <begin position="443"/>
        <end position="467"/>
    </location>
</feature>
<organism evidence="5">
    <name type="scientific">marine metagenome</name>
    <dbReference type="NCBI Taxonomy" id="408172"/>
    <lineage>
        <taxon>unclassified sequences</taxon>
        <taxon>metagenomes</taxon>
        <taxon>ecological metagenomes</taxon>
    </lineage>
</organism>
<protein>
    <recommendedName>
        <fullName evidence="4">ABC transporter domain-containing protein</fullName>
    </recommendedName>
</protein>
<feature type="transmembrane region" description="Helical" evidence="3">
    <location>
        <begin position="344"/>
        <end position="367"/>
    </location>
</feature>
<dbReference type="GO" id="GO:0005886">
    <property type="term" value="C:plasma membrane"/>
    <property type="evidence" value="ECO:0007669"/>
    <property type="project" value="TreeGrafter"/>
</dbReference>
<dbReference type="Gene3D" id="3.40.50.300">
    <property type="entry name" value="P-loop containing nucleotide triphosphate hydrolases"/>
    <property type="match status" value="1"/>
</dbReference>
<dbReference type="GO" id="GO:0022857">
    <property type="term" value="F:transmembrane transporter activity"/>
    <property type="evidence" value="ECO:0007669"/>
    <property type="project" value="TreeGrafter"/>
</dbReference>
<dbReference type="SUPFAM" id="SSF52540">
    <property type="entry name" value="P-loop containing nucleoside triphosphate hydrolases"/>
    <property type="match status" value="1"/>
</dbReference>
<reference evidence="5" key="1">
    <citation type="submission" date="2018-05" db="EMBL/GenBank/DDBJ databases">
        <authorList>
            <person name="Lanie J.A."/>
            <person name="Ng W.-L."/>
            <person name="Kazmierczak K.M."/>
            <person name="Andrzejewski T.M."/>
            <person name="Davidsen T.M."/>
            <person name="Wayne K.J."/>
            <person name="Tettelin H."/>
            <person name="Glass J.I."/>
            <person name="Rusch D."/>
            <person name="Podicherti R."/>
            <person name="Tsui H.-C.T."/>
            <person name="Winkler M.E."/>
        </authorList>
    </citation>
    <scope>NUCLEOTIDE SEQUENCE</scope>
</reference>
<keyword evidence="3" id="KW-0472">Membrane</keyword>
<evidence type="ECO:0000256" key="3">
    <source>
        <dbReference type="SAM" id="Phobius"/>
    </source>
</evidence>
<feature type="transmembrane region" description="Helical" evidence="3">
    <location>
        <begin position="298"/>
        <end position="318"/>
    </location>
</feature>
<dbReference type="AlphaFoldDB" id="A0A381RQV4"/>
<dbReference type="SMART" id="SM00382">
    <property type="entry name" value="AAA"/>
    <property type="match status" value="1"/>
</dbReference>
<evidence type="ECO:0000313" key="5">
    <source>
        <dbReference type="EMBL" id="SUZ93449.1"/>
    </source>
</evidence>
<dbReference type="GO" id="GO:0005524">
    <property type="term" value="F:ATP binding"/>
    <property type="evidence" value="ECO:0007669"/>
    <property type="project" value="UniProtKB-KW"/>
</dbReference>
<evidence type="ECO:0000259" key="4">
    <source>
        <dbReference type="PROSITE" id="PS50893"/>
    </source>
</evidence>
<feature type="transmembrane region" description="Helical" evidence="3">
    <location>
        <begin position="268"/>
        <end position="286"/>
    </location>
</feature>
<keyword evidence="2" id="KW-0067">ATP-binding</keyword>
<dbReference type="InterPro" id="IPR003593">
    <property type="entry name" value="AAA+_ATPase"/>
</dbReference>
<sequence>MDQATLVGAIGIEVHRGPRKVLEGASVSLSEGEVVAVLGENGSGKTTLIEACAGILPLRSGKVTWRTESGMQRVVRDSEGRRTSPPSMGLTLQKDGMCGEETVQERLATALSVAGRDPSGNDISVLLAAWGLEHRSDNRVSQLSGGLRRRLSLLCGLAPAALSADSRVVLLDEPSEGLDDGAKALLLGWLRGLASNGHGVLVATHDKDVISCADRHILIQGGVLAERAGESTGEPVELPNACPPKEPSQIGSLIKWAFRMEKRNPIDTVGRGTPAIVAMLLAYALVGDLDMSLHGSGLLAALVLAPAFITAVASPALVRRLAEADCGRWWNAVVGPMARPANSIAGASLVLPIPLTYLSWLVLAGSFDPDASSEVLRWLWLPALSMLDLAVAAAALHLLVADLRRANAAAASLLLVVLVWPFLELTDALATIMNEGMSFGLGMGDPITTCLIASVTSALVWLVAVFIPDA</sequence>
<keyword evidence="3" id="KW-0812">Transmembrane</keyword>
<name>A0A381RQV4_9ZZZZ</name>
<gene>
    <name evidence="5" type="ORF">METZ01_LOCUS46303</name>
</gene>
<dbReference type="PROSITE" id="PS50893">
    <property type="entry name" value="ABC_TRANSPORTER_2"/>
    <property type="match status" value="1"/>
</dbReference>
<feature type="transmembrane region" description="Helical" evidence="3">
    <location>
        <begin position="406"/>
        <end position="423"/>
    </location>
</feature>
<dbReference type="PANTHER" id="PTHR24220:SF684">
    <property type="entry name" value="FE(3+) IONS IMPORT ATP-BINDING PROTEIN FBPC"/>
    <property type="match status" value="1"/>
</dbReference>
<accession>A0A381RQV4</accession>
<evidence type="ECO:0000256" key="1">
    <source>
        <dbReference type="ARBA" id="ARBA00022741"/>
    </source>
</evidence>
<evidence type="ECO:0000256" key="2">
    <source>
        <dbReference type="ARBA" id="ARBA00022840"/>
    </source>
</evidence>
<dbReference type="GO" id="GO:0016887">
    <property type="term" value="F:ATP hydrolysis activity"/>
    <property type="evidence" value="ECO:0007669"/>
    <property type="project" value="InterPro"/>
</dbReference>
<dbReference type="InterPro" id="IPR027417">
    <property type="entry name" value="P-loop_NTPase"/>
</dbReference>
<feature type="transmembrane region" description="Helical" evidence="3">
    <location>
        <begin position="379"/>
        <end position="399"/>
    </location>
</feature>
<dbReference type="InterPro" id="IPR003439">
    <property type="entry name" value="ABC_transporter-like_ATP-bd"/>
</dbReference>